<dbReference type="Proteomes" id="UP001601058">
    <property type="component" value="Unassembled WGS sequence"/>
</dbReference>
<dbReference type="EMBL" id="JBIACJ010000002">
    <property type="protein sequence ID" value="MFE8695757.1"/>
    <property type="molecule type" value="Genomic_DNA"/>
</dbReference>
<organism evidence="1 2">
    <name type="scientific">Cytobacillus mangrovibacter</name>
    <dbReference type="NCBI Taxonomy" id="3299024"/>
    <lineage>
        <taxon>Bacteria</taxon>
        <taxon>Bacillati</taxon>
        <taxon>Bacillota</taxon>
        <taxon>Bacilli</taxon>
        <taxon>Bacillales</taxon>
        <taxon>Bacillaceae</taxon>
        <taxon>Cytobacillus</taxon>
    </lineage>
</organism>
<protein>
    <submittedName>
        <fullName evidence="1">Divergent PAP2 family protein</fullName>
    </submittedName>
</protein>
<name>A0ABW6JV69_9BACI</name>
<gene>
    <name evidence="1" type="ORF">ACFYKT_05195</name>
</gene>
<reference evidence="1 2" key="1">
    <citation type="submission" date="2024-08" db="EMBL/GenBank/DDBJ databases">
        <title>Two novel Cytobacillus novel species.</title>
        <authorList>
            <person name="Liu G."/>
        </authorList>
    </citation>
    <scope>NUCLEOTIDE SEQUENCE [LARGE SCALE GENOMIC DNA]</scope>
    <source>
        <strain evidence="1 2">FJAT-53684</strain>
    </source>
</reference>
<dbReference type="Pfam" id="PF02681">
    <property type="entry name" value="DUF212"/>
    <property type="match status" value="1"/>
</dbReference>
<evidence type="ECO:0000313" key="1">
    <source>
        <dbReference type="EMBL" id="MFE8695757.1"/>
    </source>
</evidence>
<dbReference type="RefSeq" id="WP_389216423.1">
    <property type="nucleotide sequence ID" value="NZ_JBIACJ010000002.1"/>
</dbReference>
<sequence>MNKGVYIALLSIGLAQGLKIPIHYFTKKEFRPELFFQTGGMPSSHSAGVASLTTFIALKRGLPTIDFALSLVYGLIVMYDAQGIRRQTGELTLKVNSMGELMEKIHKDESVEFKEEKPKKLKEMLGHQPTEVIGGALLGVVTGMIGHKLTKNNR</sequence>
<dbReference type="InterPro" id="IPR003832">
    <property type="entry name" value="DUF212"/>
</dbReference>
<comment type="caution">
    <text evidence="1">The sequence shown here is derived from an EMBL/GenBank/DDBJ whole genome shotgun (WGS) entry which is preliminary data.</text>
</comment>
<proteinExistence type="predicted"/>
<evidence type="ECO:0000313" key="2">
    <source>
        <dbReference type="Proteomes" id="UP001601058"/>
    </source>
</evidence>
<dbReference type="PANTHER" id="PTHR31446">
    <property type="entry name" value="ACID PHOSPHATASE/VANADIUM-DEPENDENT HALOPEROXIDASE-RELATED PROTEIN"/>
    <property type="match status" value="1"/>
</dbReference>
<dbReference type="PANTHER" id="PTHR31446:SF29">
    <property type="entry name" value="ACID PHOSPHATASE_VANADIUM-DEPENDENT HALOPEROXIDASE-RELATED PROTEIN"/>
    <property type="match status" value="1"/>
</dbReference>
<accession>A0ABW6JV69</accession>
<keyword evidence="2" id="KW-1185">Reference proteome</keyword>